<proteinExistence type="predicted"/>
<gene>
    <name evidence="2" type="ORF">ILYODFUR_019787</name>
</gene>
<keyword evidence="3" id="KW-1185">Reference proteome</keyword>
<keyword evidence="1" id="KW-0472">Membrane</keyword>
<keyword evidence="1" id="KW-1133">Transmembrane helix</keyword>
<evidence type="ECO:0000313" key="2">
    <source>
        <dbReference type="EMBL" id="MEQ2225668.1"/>
    </source>
</evidence>
<evidence type="ECO:0000313" key="3">
    <source>
        <dbReference type="Proteomes" id="UP001482620"/>
    </source>
</evidence>
<organism evidence="2 3">
    <name type="scientific">Ilyodon furcidens</name>
    <name type="common">goldbreast splitfin</name>
    <dbReference type="NCBI Taxonomy" id="33524"/>
    <lineage>
        <taxon>Eukaryota</taxon>
        <taxon>Metazoa</taxon>
        <taxon>Chordata</taxon>
        <taxon>Craniata</taxon>
        <taxon>Vertebrata</taxon>
        <taxon>Euteleostomi</taxon>
        <taxon>Actinopterygii</taxon>
        <taxon>Neopterygii</taxon>
        <taxon>Teleostei</taxon>
        <taxon>Neoteleostei</taxon>
        <taxon>Acanthomorphata</taxon>
        <taxon>Ovalentaria</taxon>
        <taxon>Atherinomorphae</taxon>
        <taxon>Cyprinodontiformes</taxon>
        <taxon>Goodeidae</taxon>
        <taxon>Ilyodon</taxon>
    </lineage>
</organism>
<reference evidence="2 3" key="1">
    <citation type="submission" date="2021-06" db="EMBL/GenBank/DDBJ databases">
        <authorList>
            <person name="Palmer J.M."/>
        </authorList>
    </citation>
    <scope>NUCLEOTIDE SEQUENCE [LARGE SCALE GENOMIC DNA]</scope>
    <source>
        <strain evidence="3">if_2019</strain>
        <tissue evidence="2">Muscle</tissue>
    </source>
</reference>
<dbReference type="EMBL" id="JAHRIQ010013585">
    <property type="protein sequence ID" value="MEQ2225668.1"/>
    <property type="molecule type" value="Genomic_DNA"/>
</dbReference>
<protein>
    <submittedName>
        <fullName evidence="2">Uncharacterized protein</fullName>
    </submittedName>
</protein>
<evidence type="ECO:0000256" key="1">
    <source>
        <dbReference type="SAM" id="Phobius"/>
    </source>
</evidence>
<keyword evidence="1" id="KW-0812">Transmembrane</keyword>
<comment type="caution">
    <text evidence="2">The sequence shown here is derived from an EMBL/GenBank/DDBJ whole genome shotgun (WGS) entry which is preliminary data.</text>
</comment>
<dbReference type="Proteomes" id="UP001482620">
    <property type="component" value="Unassembled WGS sequence"/>
</dbReference>
<sequence length="139" mass="15638">MPTLQCDFLCIYDPREVPQNVLFALSWFAGVVPSKILICASLDMPAPLLYHNQMFSSVFYPCMFVCLYYSWPNCVVGVCSFKHPPLKTTKQTQFGALFLLLRTFPSTGEQPLGGVKVKVGLDLQCCCVCLLQSSRWQPD</sequence>
<feature type="transmembrane region" description="Helical" evidence="1">
    <location>
        <begin position="21"/>
        <end position="42"/>
    </location>
</feature>
<feature type="transmembrane region" description="Helical" evidence="1">
    <location>
        <begin position="54"/>
        <end position="71"/>
    </location>
</feature>
<name>A0ABV0T1M9_9TELE</name>
<accession>A0ABV0T1M9</accession>